<dbReference type="Gene3D" id="1.50.10.10">
    <property type="match status" value="1"/>
</dbReference>
<sequence>MISSIAKSPNRDPRKALKVSHTDIDNVAAVGQTSEPSLQTHSNITISLQMCDSPKPPALVGGVYIDGTLKGGKFSVEVDKSMESLLRTEDLDGDDLITVDDHGPKCFSPDTLGKSDVQIKGTYYLANTLQELFHAQTRGEEYVELHSDQLSEGPVSRLERLITRSWWNNLTRTIDASGIAKSAKDPKPGADPHDRPRIYVPHGAPEQHAYYTQLAAERPKLNLDVQWLPEGEITAEFIRSLNDKSGLLALGMEEDSNERLSLKGYPFIVPGDRFNELYNWDACFCAMGMIETHPEIVKGIIRNFVFEINHYGKILNANRSYYLGRSQPPFLTDLALRTYKATREEAGAKDLLKLAIFAAMKEYHNYWMTAPRYDADSGLSRYRPIGVGICPETPAHEFAHVLKPYAEKYNMTVEEFGHAYTYGQIKEPDLDVFFLHDRALRENGHDTTRRLEGVCADLGTVDLNCLLYKIETDIAEAISTVFDNHLEVPAAFCAPGQEDGRVESSAPWSSAAEHRKQLLDKYMWNEDKGMYFDYNTVTKTRTDFEYATTLWPLWCGVASPHEAALVVEKALPKLECVGGISTSTEHSRGPISAKNPQFQWDYPYGWAPHQIMAWDGLKKYGYHEDAERLAYRWLHMLTRVFCDYNGTVVEKYNVTTLDGSHKVLAEYGNQGSKFKYAPQEGFGWTNASFICGLSLLSPRAKEALEELTPYEEYANGVKQG</sequence>
<dbReference type="InterPro" id="IPR018232">
    <property type="entry name" value="Glyco_hydro_37_CS"/>
</dbReference>
<dbReference type="PROSITE" id="PS00928">
    <property type="entry name" value="TREHALASE_2"/>
    <property type="match status" value="1"/>
</dbReference>
<dbReference type="EC" id="3.2.1.28" evidence="5"/>
<dbReference type="SUPFAM" id="SSF48208">
    <property type="entry name" value="Six-hairpin glycosidases"/>
    <property type="match status" value="1"/>
</dbReference>
<dbReference type="AlphaFoldDB" id="A0AA39R6M1"/>
<evidence type="ECO:0000313" key="8">
    <source>
        <dbReference type="Proteomes" id="UP001166286"/>
    </source>
</evidence>
<keyword evidence="8" id="KW-1185">Reference proteome</keyword>
<organism evidence="7 8">
    <name type="scientific">Cladonia borealis</name>
    <dbReference type="NCBI Taxonomy" id="184061"/>
    <lineage>
        <taxon>Eukaryota</taxon>
        <taxon>Fungi</taxon>
        <taxon>Dikarya</taxon>
        <taxon>Ascomycota</taxon>
        <taxon>Pezizomycotina</taxon>
        <taxon>Lecanoromycetes</taxon>
        <taxon>OSLEUM clade</taxon>
        <taxon>Lecanoromycetidae</taxon>
        <taxon>Lecanorales</taxon>
        <taxon>Lecanorineae</taxon>
        <taxon>Cladoniaceae</taxon>
        <taxon>Cladonia</taxon>
    </lineage>
</organism>
<dbReference type="GO" id="GO:0005509">
    <property type="term" value="F:calcium ion binding"/>
    <property type="evidence" value="ECO:0007669"/>
    <property type="project" value="InterPro"/>
</dbReference>
<gene>
    <name evidence="7" type="ORF">JMJ35_002450</name>
</gene>
<comment type="caution">
    <text evidence="7">The sequence shown here is derived from an EMBL/GenBank/DDBJ whole genome shotgun (WGS) entry which is preliminary data.</text>
</comment>
<dbReference type="InterPro" id="IPR008928">
    <property type="entry name" value="6-hairpin_glycosidase_sf"/>
</dbReference>
<evidence type="ECO:0000256" key="1">
    <source>
        <dbReference type="ARBA" id="ARBA00001576"/>
    </source>
</evidence>
<evidence type="ECO:0000256" key="4">
    <source>
        <dbReference type="ARBA" id="ARBA00023295"/>
    </source>
</evidence>
<dbReference type="InterPro" id="IPR001661">
    <property type="entry name" value="Glyco_hydro_37"/>
</dbReference>
<protein>
    <recommendedName>
        <fullName evidence="5">Trehalase</fullName>
        <ecNumber evidence="5">3.2.1.28</ecNumber>
    </recommendedName>
    <alternativeName>
        <fullName evidence="5">Alpha-trehalose glucohydrolase</fullName>
    </alternativeName>
</protein>
<evidence type="ECO:0000256" key="5">
    <source>
        <dbReference type="RuleBase" id="RU361180"/>
    </source>
</evidence>
<feature type="domain" description="Neutral trehalase Ca2+ binding" evidence="6">
    <location>
        <begin position="82"/>
        <end position="108"/>
    </location>
</feature>
<evidence type="ECO:0000256" key="3">
    <source>
        <dbReference type="ARBA" id="ARBA00022801"/>
    </source>
</evidence>
<dbReference type="PRINTS" id="PR00744">
    <property type="entry name" value="GLHYDRLASE37"/>
</dbReference>
<dbReference type="Pfam" id="PF07492">
    <property type="entry name" value="Trehalase_Ca-bi"/>
    <property type="match status" value="1"/>
</dbReference>
<dbReference type="GO" id="GO:0004555">
    <property type="term" value="F:alpha,alpha-trehalase activity"/>
    <property type="evidence" value="ECO:0007669"/>
    <property type="project" value="UniProtKB-EC"/>
</dbReference>
<keyword evidence="3 5" id="KW-0378">Hydrolase</keyword>
<dbReference type="Proteomes" id="UP001166286">
    <property type="component" value="Unassembled WGS sequence"/>
</dbReference>
<keyword evidence="4 5" id="KW-0326">Glycosidase</keyword>
<proteinExistence type="inferred from homology"/>
<dbReference type="PANTHER" id="PTHR23403">
    <property type="entry name" value="TREHALASE"/>
    <property type="match status" value="1"/>
</dbReference>
<dbReference type="InterPro" id="IPR011120">
    <property type="entry name" value="Trehalase_Ca-bd"/>
</dbReference>
<name>A0AA39R6M1_9LECA</name>
<comment type="catalytic activity">
    <reaction evidence="1 5">
        <text>alpha,alpha-trehalose + H2O = alpha-D-glucose + beta-D-glucose</text>
        <dbReference type="Rhea" id="RHEA:32675"/>
        <dbReference type="ChEBI" id="CHEBI:15377"/>
        <dbReference type="ChEBI" id="CHEBI:15903"/>
        <dbReference type="ChEBI" id="CHEBI:16551"/>
        <dbReference type="ChEBI" id="CHEBI:17925"/>
        <dbReference type="EC" id="3.2.1.28"/>
    </reaction>
</comment>
<evidence type="ECO:0000259" key="6">
    <source>
        <dbReference type="Pfam" id="PF07492"/>
    </source>
</evidence>
<reference evidence="7" key="1">
    <citation type="submission" date="2023-03" db="EMBL/GenBank/DDBJ databases">
        <title>Complete genome of Cladonia borealis.</title>
        <authorList>
            <person name="Park H."/>
        </authorList>
    </citation>
    <scope>NUCLEOTIDE SEQUENCE</scope>
    <source>
        <strain evidence="7">ANT050790</strain>
    </source>
</reference>
<evidence type="ECO:0000313" key="7">
    <source>
        <dbReference type="EMBL" id="KAK0515071.1"/>
    </source>
</evidence>
<dbReference type="PANTHER" id="PTHR23403:SF6">
    <property type="entry name" value="CYTOSOLIC NEUTRAL TREHALASE-RELATED"/>
    <property type="match status" value="1"/>
</dbReference>
<dbReference type="GO" id="GO:0005737">
    <property type="term" value="C:cytoplasm"/>
    <property type="evidence" value="ECO:0007669"/>
    <property type="project" value="InterPro"/>
</dbReference>
<dbReference type="GO" id="GO:0005993">
    <property type="term" value="P:trehalose catabolic process"/>
    <property type="evidence" value="ECO:0007669"/>
    <property type="project" value="InterPro"/>
</dbReference>
<dbReference type="InterPro" id="IPR012341">
    <property type="entry name" value="6hp_glycosidase-like_sf"/>
</dbReference>
<accession>A0AA39R6M1</accession>
<evidence type="ECO:0000256" key="2">
    <source>
        <dbReference type="ARBA" id="ARBA00005615"/>
    </source>
</evidence>
<dbReference type="Pfam" id="PF01204">
    <property type="entry name" value="Trehalase"/>
    <property type="match status" value="1"/>
</dbReference>
<dbReference type="EMBL" id="JAFEKC020000004">
    <property type="protein sequence ID" value="KAK0515071.1"/>
    <property type="molecule type" value="Genomic_DNA"/>
</dbReference>
<comment type="similarity">
    <text evidence="2 5">Belongs to the glycosyl hydrolase 37 family.</text>
</comment>